<comment type="caution">
    <text evidence="1">The sequence shown here is derived from an EMBL/GenBank/DDBJ whole genome shotgun (WGS) entry which is preliminary data.</text>
</comment>
<dbReference type="RefSeq" id="WP_305748412.1">
    <property type="nucleotide sequence ID" value="NZ_JAUZEE010000002.1"/>
</dbReference>
<evidence type="ECO:0000313" key="2">
    <source>
        <dbReference type="Proteomes" id="UP001235760"/>
    </source>
</evidence>
<reference evidence="1 2" key="1">
    <citation type="submission" date="2023-08" db="EMBL/GenBank/DDBJ databases">
        <authorList>
            <person name="Roldan D.M."/>
            <person name="Menes R.J."/>
        </authorList>
    </citation>
    <scope>NUCLEOTIDE SEQUENCE [LARGE SCALE GENOMIC DNA]</scope>
    <source>
        <strain evidence="1 2">CCM 2812</strain>
    </source>
</reference>
<keyword evidence="1" id="KW-0808">Transferase</keyword>
<dbReference type="Gene3D" id="3.40.50.2000">
    <property type="entry name" value="Glycogen Phosphorylase B"/>
    <property type="match status" value="1"/>
</dbReference>
<keyword evidence="2" id="KW-1185">Reference proteome</keyword>
<evidence type="ECO:0000313" key="1">
    <source>
        <dbReference type="EMBL" id="MDP4299855.1"/>
    </source>
</evidence>
<dbReference type="EMBL" id="JAUZEE010000002">
    <property type="protein sequence ID" value="MDP4299855.1"/>
    <property type="molecule type" value="Genomic_DNA"/>
</dbReference>
<dbReference type="GO" id="GO:0016757">
    <property type="term" value="F:glycosyltransferase activity"/>
    <property type="evidence" value="ECO:0007669"/>
    <property type="project" value="UniProtKB-KW"/>
</dbReference>
<accession>A0ABT9G047</accession>
<sequence>MNSIKNTRIGFLGSINAMPMAYALRFHRDGFDVKYVVDALKNDTLNRPEHQFSREISYPYPPWIIESPVDYRLATHAFAETSYTEAARHMADRDVIFLNHYGLALSNKLPRSAKLIALSSGSDIDVHCNKAAIWPNSFDIRRKWLQPLALALNHIRTHKQRRGLSQATCISYFPQGLNSIGDNIVAEFLHKNKNTKFIPRFDVDFESTGIRFSAKKFQRVRKIIIPVRLNINPSPGSSFEYKGNDLIIEALAMYSKHNPEATFHLTSKGPAKDLSFAQELCRKLGIESRVNWLKPMPLPDLLEEYYSSDICIDQVGSHWMGAIGAYALYSGTPLIANWRPEVFAKEWGSDVPIMQATTAEQIYSHLIACDDPDFRRGLSVKSHDFAKKFLSAEIAYQAFLNFIST</sequence>
<keyword evidence="1" id="KW-0328">Glycosyltransferase</keyword>
<gene>
    <name evidence="1" type="ORF">Q8X39_04360</name>
</gene>
<proteinExistence type="predicted"/>
<organism evidence="1 2">
    <name type="scientific">Leptothrix discophora</name>
    <dbReference type="NCBI Taxonomy" id="89"/>
    <lineage>
        <taxon>Bacteria</taxon>
        <taxon>Pseudomonadati</taxon>
        <taxon>Pseudomonadota</taxon>
        <taxon>Betaproteobacteria</taxon>
        <taxon>Burkholderiales</taxon>
        <taxon>Sphaerotilaceae</taxon>
        <taxon>Leptothrix</taxon>
    </lineage>
</organism>
<name>A0ABT9G047_LEPDI</name>
<protein>
    <submittedName>
        <fullName evidence="1">Glycosyltransferase</fullName>
        <ecNumber evidence="1">2.4.-.-</ecNumber>
    </submittedName>
</protein>
<dbReference type="SUPFAM" id="SSF53756">
    <property type="entry name" value="UDP-Glycosyltransferase/glycogen phosphorylase"/>
    <property type="match status" value="1"/>
</dbReference>
<dbReference type="EC" id="2.4.-.-" evidence="1"/>
<dbReference type="Proteomes" id="UP001235760">
    <property type="component" value="Unassembled WGS sequence"/>
</dbReference>